<dbReference type="EMBL" id="MU092695">
    <property type="protein sequence ID" value="KAF7846547.1"/>
    <property type="molecule type" value="Genomic_DNA"/>
</dbReference>
<dbReference type="InterPro" id="IPR053230">
    <property type="entry name" value="Trans_reg_galc"/>
</dbReference>
<dbReference type="PROSITE" id="PS50048">
    <property type="entry name" value="ZN2_CY6_FUNGAL_2"/>
    <property type="match status" value="1"/>
</dbReference>
<dbReference type="AlphaFoldDB" id="A0A8T0CGB7"/>
<dbReference type="PANTHER" id="PTHR47654:SF5">
    <property type="entry name" value="TRANSCRIPTION FACTOR DOMAIN-CONTAINING PROTEIN"/>
    <property type="match status" value="1"/>
</dbReference>
<feature type="domain" description="Zn(2)-C6 fungal-type" evidence="3">
    <location>
        <begin position="29"/>
        <end position="58"/>
    </location>
</feature>
<dbReference type="GO" id="GO:0003677">
    <property type="term" value="F:DNA binding"/>
    <property type="evidence" value="ECO:0007669"/>
    <property type="project" value="InterPro"/>
</dbReference>
<feature type="region of interest" description="Disordered" evidence="2">
    <location>
        <begin position="1"/>
        <end position="21"/>
    </location>
</feature>
<protein>
    <recommendedName>
        <fullName evidence="3">Zn(2)-C6 fungal-type domain-containing protein</fullName>
    </recommendedName>
</protein>
<evidence type="ECO:0000256" key="2">
    <source>
        <dbReference type="SAM" id="MobiDB-lite"/>
    </source>
</evidence>
<evidence type="ECO:0000313" key="5">
    <source>
        <dbReference type="Proteomes" id="UP000806378"/>
    </source>
</evidence>
<dbReference type="InterPro" id="IPR001138">
    <property type="entry name" value="Zn2Cys6_DnaBD"/>
</dbReference>
<sequence>MATPQHVSPISPGVVSESSRSRSARTSHACDRCRLLRAKCTGERACTRCANDRVVCVYSDRKRERNKKYVTPCNVLYGVQAGESTPPIASTSSTAEATPEISTTPLRESAAHNQNMPDRDPSADSSNLTYALDLGRGNGAAGFLGRTSATAWMLKVADRLDITRQDMQAVTGNYSTSTRPERTNALSTEDFKFYDDEQELLLVNEDFIDACELPPQDTALVLTRAFFEATSPTFRFCDQDSFYEKTYRYTDAHNVQPVTDMQYLAQANMVWAVGAHWLKVHGYDTVITFHDHSYFYARARALGVDHRVHIDRPCLVLLSALGILSYYLFTNGSITRAFNITGVTIRHAVAYGLHLESAPGLFTAEEIRYRAKLWYSLLNLEILLASMTGRPKCIMSSSIGLRTYSERLHITRITNSVASIRSRQLWRQLLIAGASIDPVSLLRLQVLQEEESNEPNIDPQDRIMNTLLDLQRIDDDVNQTLYSVSTDHSWEHTQERIIYYDQLFHTWRTNLPATLDWTQSTGNAASVPTKLELAVKFLHSQLVLHYVVLSRISATTTVPNPRASMLERTQKCSEAALELLRVLSSEQGQGQAWQVYSWWQILHPVCLALAAVLFELCLEKRRTPSIAAKLVSSLPQFVDLLLKLSQSSKSASRALVIFQLLIDRVQHRYAN</sequence>
<feature type="compositionally biased region" description="Low complexity" evidence="2">
    <location>
        <begin position="84"/>
        <end position="105"/>
    </location>
</feature>
<dbReference type="GO" id="GO:0000981">
    <property type="term" value="F:DNA-binding transcription factor activity, RNA polymerase II-specific"/>
    <property type="evidence" value="ECO:0007669"/>
    <property type="project" value="InterPro"/>
</dbReference>
<proteinExistence type="predicted"/>
<dbReference type="GO" id="GO:0006351">
    <property type="term" value="P:DNA-templated transcription"/>
    <property type="evidence" value="ECO:0007669"/>
    <property type="project" value="InterPro"/>
</dbReference>
<name>A0A8T0CGB7_CORYI</name>
<dbReference type="PROSITE" id="PS00463">
    <property type="entry name" value="ZN2_CY6_FUNGAL_1"/>
    <property type="match status" value="1"/>
</dbReference>
<comment type="caution">
    <text evidence="4">The sequence shown here is derived from an EMBL/GenBank/DDBJ whole genome shotgun (WGS) entry which is preliminary data.</text>
</comment>
<evidence type="ECO:0000259" key="3">
    <source>
        <dbReference type="PROSITE" id="PS50048"/>
    </source>
</evidence>
<dbReference type="InterPro" id="IPR036864">
    <property type="entry name" value="Zn2-C6_fun-type_DNA-bd_sf"/>
</dbReference>
<evidence type="ECO:0000313" key="4">
    <source>
        <dbReference type="EMBL" id="KAF7846547.1"/>
    </source>
</evidence>
<keyword evidence="1" id="KW-0479">Metal-binding</keyword>
<dbReference type="Proteomes" id="UP000806378">
    <property type="component" value="Unassembled WGS sequence"/>
</dbReference>
<dbReference type="CDD" id="cd12148">
    <property type="entry name" value="fungal_TF_MHR"/>
    <property type="match status" value="1"/>
</dbReference>
<dbReference type="SUPFAM" id="SSF57701">
    <property type="entry name" value="Zn2/Cys6 DNA-binding domain"/>
    <property type="match status" value="1"/>
</dbReference>
<keyword evidence="5" id="KW-1185">Reference proteome</keyword>
<accession>A0A8T0CGB7</accession>
<organism evidence="4 5">
    <name type="scientific">Corymbia citriodora subsp. variegata</name>
    <dbReference type="NCBI Taxonomy" id="360336"/>
    <lineage>
        <taxon>Eukaryota</taxon>
        <taxon>Viridiplantae</taxon>
        <taxon>Streptophyta</taxon>
        <taxon>Embryophyta</taxon>
        <taxon>Tracheophyta</taxon>
        <taxon>Spermatophyta</taxon>
        <taxon>Magnoliopsida</taxon>
        <taxon>eudicotyledons</taxon>
        <taxon>Gunneridae</taxon>
        <taxon>Pentapetalae</taxon>
        <taxon>rosids</taxon>
        <taxon>malvids</taxon>
        <taxon>Myrtales</taxon>
        <taxon>Myrtaceae</taxon>
        <taxon>Myrtoideae</taxon>
        <taxon>Eucalypteae</taxon>
        <taxon>Corymbia</taxon>
    </lineage>
</organism>
<dbReference type="Pfam" id="PF00172">
    <property type="entry name" value="Zn_clus"/>
    <property type="match status" value="1"/>
</dbReference>
<reference evidence="4" key="1">
    <citation type="submission" date="2020-05" db="EMBL/GenBank/DDBJ databases">
        <title>WGS assembly of Corymbia citriodora subspecies variegata.</title>
        <authorList>
            <person name="Barry K."/>
            <person name="Hundley H."/>
            <person name="Shu S."/>
            <person name="Jenkins J."/>
            <person name="Grimwood J."/>
            <person name="Baten A."/>
        </authorList>
    </citation>
    <scope>NUCLEOTIDE SEQUENCE</scope>
    <source>
        <strain evidence="4">CV2-018</strain>
    </source>
</reference>
<dbReference type="InterPro" id="IPR007219">
    <property type="entry name" value="XnlR_reg_dom"/>
</dbReference>
<gene>
    <name evidence="4" type="ORF">BT93_L4176</name>
</gene>
<feature type="region of interest" description="Disordered" evidence="2">
    <location>
        <begin position="84"/>
        <end position="127"/>
    </location>
</feature>
<dbReference type="Gramene" id="rna-gnl|WGS:JABURB|Cocit.L4176.1">
    <property type="protein sequence ID" value="cds-KAF7846547.1"/>
    <property type="gene ID" value="gene-BT93_L4176"/>
</dbReference>
<dbReference type="SMART" id="SM00066">
    <property type="entry name" value="GAL4"/>
    <property type="match status" value="1"/>
</dbReference>
<dbReference type="Pfam" id="PF04082">
    <property type="entry name" value="Fungal_trans"/>
    <property type="match status" value="1"/>
</dbReference>
<dbReference type="PANTHER" id="PTHR47654">
    <property type="entry name" value="ZN(II)2CYS6 TRANSCRIPTION FACTOR (EUROFUNG)-RELATED"/>
    <property type="match status" value="1"/>
</dbReference>
<dbReference type="CDD" id="cd00067">
    <property type="entry name" value="GAL4"/>
    <property type="match status" value="1"/>
</dbReference>
<dbReference type="GO" id="GO:0008270">
    <property type="term" value="F:zinc ion binding"/>
    <property type="evidence" value="ECO:0007669"/>
    <property type="project" value="InterPro"/>
</dbReference>
<evidence type="ECO:0000256" key="1">
    <source>
        <dbReference type="ARBA" id="ARBA00022723"/>
    </source>
</evidence>
<dbReference type="Gene3D" id="4.10.240.10">
    <property type="entry name" value="Zn(2)-C6 fungal-type DNA-binding domain"/>
    <property type="match status" value="1"/>
</dbReference>
<dbReference type="OrthoDB" id="5296287at2759"/>